<evidence type="ECO:0000256" key="1">
    <source>
        <dbReference type="RuleBase" id="RU341113"/>
    </source>
</evidence>
<keyword evidence="1" id="KW-0224">Dipeptidase</keyword>
<sequence length="808" mass="89234">MRGSATHPSDDPSIGAYRCKAASTILRGGSLGNLLSDDQDEAMRVRSIENFIAEERTRGLDVGVDGAKEQQAAGVWQNLGGTDKRDIWGSSSRLEDEKNSMGSKESSREWGSLGSQLTATTLSTPTRYGNKKINSRANSGDLSHIENLREEAIDSLNVQNQYAAEASCRAAHRLQPLLLQSNYHDEAPANRAKTLKNAESQTKISRTGSTFLTGVSDIVGGIIGMRSSFGNRSVRRRSKAKRKASVDQRVLSKRKVSFGNFRGRRKRSAETSSTEFIDEGGFGDNAREGHQRDGIQMASGASGILVERSGVVRERSLDSDTRRTDAHSVVTMNKSDIELEKRCRSLSRRSIRVESGSNAVGSSPDRSGRYHVTEYSFDQPDSPFEEDKYESNAPATCNRRGVWWRQWCAVACVLLVSGAVVLAIALPLSTQPQPATRAIDRVLLDTPLIDGHNDLAWNLRNFLHNKLAKVDLNRNLSGEDPWQSSTWSHTDLARLRAGRVGGQFWAVYIPCGAQFLNAVQLALEQIDLIKRIIAQYKNVLAFATSHDSLLSAYRSGRVASLLGLEGGHLIGSSLSLLRMYYDLGVRYLTLTHTCNTPWADSSTVDTPGHQPENFGLTDFGAKVVLEMNRLGMMVDLSHVSQQTMRDTLAVSRAPVIFSHSSAAALCASERNVPDDVLQQMRLNGGIVMVSFYNPFLTCNETATLHDVIRHIKHIVKVAGVDHVGIGADFDGINKTPRGLEDVSKYPALLEELLHEGWTEPDVAKVAGGNFLRVMREVEKVREAMLTRPPYEDHIHPDYLRDKTSCWWT</sequence>
<keyword evidence="1" id="KW-1015">Disulfide bond</keyword>
<dbReference type="AlphaFoldDB" id="A0A979FYB2"/>
<keyword evidence="1" id="KW-0325">Glycoprotein</keyword>
<comment type="subcellular location">
    <subcellularLocation>
        <location evidence="1">Membrane</location>
        <topology evidence="1">Lipid-anchor</topology>
        <topology evidence="1">GPI-anchor</topology>
    </subcellularLocation>
</comment>
<dbReference type="RefSeq" id="XP_047741726.1">
    <property type="nucleotide sequence ID" value="XM_047885770.1"/>
</dbReference>
<dbReference type="GO" id="GO:0070573">
    <property type="term" value="F:metallodipeptidase activity"/>
    <property type="evidence" value="ECO:0007669"/>
    <property type="project" value="InterPro"/>
</dbReference>
<keyword evidence="1" id="KW-0449">Lipoprotein</keyword>
<dbReference type="Proteomes" id="UP000694843">
    <property type="component" value="Unplaced"/>
</dbReference>
<dbReference type="GO" id="GO:0046872">
    <property type="term" value="F:metal ion binding"/>
    <property type="evidence" value="ECO:0007669"/>
    <property type="project" value="UniProtKB-UniRule"/>
</dbReference>
<comment type="similarity">
    <text evidence="1">Belongs to the metallo-dependent hydrolases superfamily. Peptidase M19 family.</text>
</comment>
<evidence type="ECO:0000313" key="4">
    <source>
        <dbReference type="RefSeq" id="XP_047741726.1"/>
    </source>
</evidence>
<dbReference type="OrthoDB" id="445695at2759"/>
<dbReference type="Pfam" id="PF01244">
    <property type="entry name" value="Peptidase_M19"/>
    <property type="match status" value="1"/>
</dbReference>
<feature type="region of interest" description="Disordered" evidence="2">
    <location>
        <begin position="87"/>
        <end position="135"/>
    </location>
</feature>
<feature type="compositionally biased region" description="Polar residues" evidence="2">
    <location>
        <begin position="113"/>
        <end position="127"/>
    </location>
</feature>
<dbReference type="KEGG" id="hazt:108677536"/>
<dbReference type="CDD" id="cd01301">
    <property type="entry name" value="rDP_like"/>
    <property type="match status" value="1"/>
</dbReference>
<reference evidence="4" key="1">
    <citation type="submission" date="2025-08" db="UniProtKB">
        <authorList>
            <consortium name="RefSeq"/>
        </authorList>
    </citation>
    <scope>IDENTIFICATION</scope>
    <source>
        <tissue evidence="4">Whole organism</tissue>
    </source>
</reference>
<evidence type="ECO:0000256" key="2">
    <source>
        <dbReference type="SAM" id="MobiDB-lite"/>
    </source>
</evidence>
<keyword evidence="1" id="KW-0862">Zinc</keyword>
<dbReference type="FunFam" id="3.20.20.140:FF:000030">
    <property type="entry name" value="Dipeptidase"/>
    <property type="match status" value="1"/>
</dbReference>
<dbReference type="PROSITE" id="PS51365">
    <property type="entry name" value="RENAL_DIPEPTIDASE_2"/>
    <property type="match status" value="1"/>
</dbReference>
<evidence type="ECO:0000313" key="3">
    <source>
        <dbReference type="Proteomes" id="UP000694843"/>
    </source>
</evidence>
<dbReference type="GO" id="GO:0098552">
    <property type="term" value="C:side of membrane"/>
    <property type="evidence" value="ECO:0007669"/>
    <property type="project" value="UniProtKB-KW"/>
</dbReference>
<keyword evidence="1" id="KW-0482">Metalloprotease</keyword>
<feature type="region of interest" description="Disordered" evidence="2">
    <location>
        <begin position="262"/>
        <end position="285"/>
    </location>
</feature>
<accession>A0A979FYB2</accession>
<dbReference type="SUPFAM" id="SSF51556">
    <property type="entry name" value="Metallo-dependent hydrolases"/>
    <property type="match status" value="1"/>
</dbReference>
<dbReference type="InterPro" id="IPR008257">
    <property type="entry name" value="Pept_M19"/>
</dbReference>
<keyword evidence="1" id="KW-0645">Protease</keyword>
<organism evidence="3 4">
    <name type="scientific">Hyalella azteca</name>
    <name type="common">Amphipod</name>
    <dbReference type="NCBI Taxonomy" id="294128"/>
    <lineage>
        <taxon>Eukaryota</taxon>
        <taxon>Metazoa</taxon>
        <taxon>Ecdysozoa</taxon>
        <taxon>Arthropoda</taxon>
        <taxon>Crustacea</taxon>
        <taxon>Multicrustacea</taxon>
        <taxon>Malacostraca</taxon>
        <taxon>Eumalacostraca</taxon>
        <taxon>Peracarida</taxon>
        <taxon>Amphipoda</taxon>
        <taxon>Senticaudata</taxon>
        <taxon>Talitrida</taxon>
        <taxon>Talitroidea</taxon>
        <taxon>Hyalellidae</taxon>
        <taxon>Hyalella</taxon>
    </lineage>
</organism>
<dbReference type="PANTHER" id="PTHR10443">
    <property type="entry name" value="MICROSOMAL DIPEPTIDASE"/>
    <property type="match status" value="1"/>
</dbReference>
<comment type="catalytic activity">
    <reaction evidence="1">
        <text>an L-aminoacyl-L-amino acid + H2O = 2 an L-alpha-amino acid</text>
        <dbReference type="Rhea" id="RHEA:48940"/>
        <dbReference type="ChEBI" id="CHEBI:15377"/>
        <dbReference type="ChEBI" id="CHEBI:59869"/>
        <dbReference type="ChEBI" id="CHEBI:77460"/>
        <dbReference type="EC" id="3.4.13.19"/>
    </reaction>
</comment>
<comment type="cofactor">
    <cofactor evidence="1">
        <name>Zn(2+)</name>
        <dbReference type="ChEBI" id="CHEBI:29105"/>
    </cofactor>
</comment>
<comment type="subunit">
    <text evidence="1">Homodimer; disulfide-linked.</text>
</comment>
<keyword evidence="3" id="KW-1185">Reference proteome</keyword>
<name>A0A979FYB2_HYAAZ</name>
<dbReference type="GeneID" id="108677536"/>
<keyword evidence="1" id="KW-0336">GPI-anchor</keyword>
<keyword evidence="1" id="KW-0378">Hydrolase</keyword>
<dbReference type="Gene3D" id="3.20.20.140">
    <property type="entry name" value="Metal-dependent hydrolases"/>
    <property type="match status" value="1"/>
</dbReference>
<keyword evidence="1" id="KW-0479">Metal-binding</keyword>
<feature type="compositionally biased region" description="Basic and acidic residues" evidence="2">
    <location>
        <begin position="87"/>
        <end position="99"/>
    </location>
</feature>
<dbReference type="InterPro" id="IPR032466">
    <property type="entry name" value="Metal_Hydrolase"/>
</dbReference>
<dbReference type="InterPro" id="IPR000180">
    <property type="entry name" value="Dipep_AS"/>
</dbReference>
<dbReference type="PANTHER" id="PTHR10443:SF12">
    <property type="entry name" value="DIPEPTIDASE"/>
    <property type="match status" value="1"/>
</dbReference>
<dbReference type="GO" id="GO:0006508">
    <property type="term" value="P:proteolysis"/>
    <property type="evidence" value="ECO:0007669"/>
    <property type="project" value="UniProtKB-KW"/>
</dbReference>
<protein>
    <recommendedName>
        <fullName evidence="1">Dipeptidase</fullName>
        <ecNumber evidence="1">3.4.13.19</ecNumber>
    </recommendedName>
</protein>
<gene>
    <name evidence="4" type="primary">LOC108677536</name>
</gene>
<dbReference type="PROSITE" id="PS00869">
    <property type="entry name" value="RENAL_DIPEPTIDASE_1"/>
    <property type="match status" value="1"/>
</dbReference>
<dbReference type="EC" id="3.4.13.19" evidence="1"/>
<keyword evidence="1" id="KW-0472">Membrane</keyword>
<proteinExistence type="inferred from homology"/>